<dbReference type="Gene3D" id="1.10.3720.10">
    <property type="entry name" value="MetI-like"/>
    <property type="match status" value="1"/>
</dbReference>
<dbReference type="GO" id="GO:0055085">
    <property type="term" value="P:transmembrane transport"/>
    <property type="evidence" value="ECO:0007669"/>
    <property type="project" value="InterPro"/>
</dbReference>
<reference evidence="9 10" key="2">
    <citation type="submission" date="2014-10" db="EMBL/GenBank/DDBJ databases">
        <title>Paracoccus sanguinis sp. nov., isolated from clinical specimens of New York State patients.</title>
        <authorList>
            <person name="Mingle L.A."/>
            <person name="Cole J.A."/>
            <person name="Lapierre P."/>
            <person name="Musser K.A."/>
        </authorList>
    </citation>
    <scope>NUCLEOTIDE SEQUENCE [LARGE SCALE GENOMIC DNA]</scope>
    <source>
        <strain evidence="9 10">5503</strain>
    </source>
</reference>
<evidence type="ECO:0000256" key="6">
    <source>
        <dbReference type="ARBA" id="ARBA00023136"/>
    </source>
</evidence>
<keyword evidence="5 7" id="KW-1133">Transmembrane helix</keyword>
<evidence type="ECO:0000259" key="8">
    <source>
        <dbReference type="PROSITE" id="PS50928"/>
    </source>
</evidence>
<keyword evidence="2 7" id="KW-0813">Transport</keyword>
<protein>
    <submittedName>
        <fullName evidence="9">ABC transporter permease</fullName>
    </submittedName>
</protein>
<evidence type="ECO:0000313" key="9">
    <source>
        <dbReference type="EMBL" id="KGJ22404.1"/>
    </source>
</evidence>
<evidence type="ECO:0000256" key="5">
    <source>
        <dbReference type="ARBA" id="ARBA00022989"/>
    </source>
</evidence>
<feature type="transmembrane region" description="Helical" evidence="7">
    <location>
        <begin position="87"/>
        <end position="109"/>
    </location>
</feature>
<reference evidence="9 10" key="1">
    <citation type="submission" date="2014-09" db="EMBL/GenBank/DDBJ databases">
        <authorList>
            <person name="McGinnis J.M."/>
            <person name="Wolfgang W.J."/>
        </authorList>
    </citation>
    <scope>NUCLEOTIDE SEQUENCE [LARGE SCALE GENOMIC DNA]</scope>
    <source>
        <strain evidence="9 10">5503</strain>
    </source>
</reference>
<comment type="similarity">
    <text evidence="7">Belongs to the binding-protein-dependent transport system permease family.</text>
</comment>
<comment type="caution">
    <text evidence="9">The sequence shown here is derived from an EMBL/GenBank/DDBJ whole genome shotgun (WGS) entry which is preliminary data.</text>
</comment>
<evidence type="ECO:0000256" key="3">
    <source>
        <dbReference type="ARBA" id="ARBA00022475"/>
    </source>
</evidence>
<dbReference type="GO" id="GO:0005886">
    <property type="term" value="C:plasma membrane"/>
    <property type="evidence" value="ECO:0007669"/>
    <property type="project" value="UniProtKB-SubCell"/>
</dbReference>
<name>A0A099GHW2_9RHOB</name>
<gene>
    <name evidence="9" type="ORF">IX56_08295</name>
</gene>
<dbReference type="Pfam" id="PF00528">
    <property type="entry name" value="BPD_transp_1"/>
    <property type="match status" value="1"/>
</dbReference>
<dbReference type="SUPFAM" id="SSF161098">
    <property type="entry name" value="MetI-like"/>
    <property type="match status" value="1"/>
</dbReference>
<keyword evidence="6 7" id="KW-0472">Membrane</keyword>
<dbReference type="Proteomes" id="UP000029858">
    <property type="component" value="Unassembled WGS sequence"/>
</dbReference>
<dbReference type="RefSeq" id="WP_036709126.1">
    <property type="nucleotide sequence ID" value="NZ_JRKQ01000034.1"/>
</dbReference>
<keyword evidence="4 7" id="KW-0812">Transmembrane</keyword>
<proteinExistence type="inferred from homology"/>
<dbReference type="InterPro" id="IPR000515">
    <property type="entry name" value="MetI-like"/>
</dbReference>
<evidence type="ECO:0000313" key="10">
    <source>
        <dbReference type="Proteomes" id="UP000029858"/>
    </source>
</evidence>
<sequence length="242" mass="25087">MRALAGIGVALLLWQAAVWLTGLPPYLLPGPARVAEALWAGRAELWTAAGYTARATLAGLALGTAIGVAVALAMAAWRPVGRALSPVLIVSQVIPVFALAPILTLWLGFGLAPKVAMVVLIVFVPVAQALYDGLMAPPAAQLDVARVMGAGRLAMLRHLRLPAALPRLASGLRLGAIYAPVGAVIGEWVGGARGLGALMIQANGRMKTDLMFAALIVVVALSLVLYTVIDRGLARALARRGF</sequence>
<dbReference type="PANTHER" id="PTHR30151">
    <property type="entry name" value="ALKANE SULFONATE ABC TRANSPORTER-RELATED, MEMBRANE SUBUNIT"/>
    <property type="match status" value="1"/>
</dbReference>
<comment type="subcellular location">
    <subcellularLocation>
        <location evidence="1 7">Cell membrane</location>
        <topology evidence="1 7">Multi-pass membrane protein</topology>
    </subcellularLocation>
</comment>
<organism evidence="9 10">
    <name type="scientific">Paracoccus sanguinis</name>
    <dbReference type="NCBI Taxonomy" id="1545044"/>
    <lineage>
        <taxon>Bacteria</taxon>
        <taxon>Pseudomonadati</taxon>
        <taxon>Pseudomonadota</taxon>
        <taxon>Alphaproteobacteria</taxon>
        <taxon>Rhodobacterales</taxon>
        <taxon>Paracoccaceae</taxon>
        <taxon>Paracoccus</taxon>
    </lineage>
</organism>
<dbReference type="CDD" id="cd06261">
    <property type="entry name" value="TM_PBP2"/>
    <property type="match status" value="1"/>
</dbReference>
<dbReference type="AlphaFoldDB" id="A0A099GHW2"/>
<dbReference type="PANTHER" id="PTHR30151:SF20">
    <property type="entry name" value="ABC TRANSPORTER PERMEASE PROTEIN HI_0355-RELATED"/>
    <property type="match status" value="1"/>
</dbReference>
<feature type="transmembrane region" description="Helical" evidence="7">
    <location>
        <begin position="55"/>
        <end position="75"/>
    </location>
</feature>
<feature type="transmembrane region" description="Helical" evidence="7">
    <location>
        <begin position="210"/>
        <end position="229"/>
    </location>
</feature>
<evidence type="ECO:0000256" key="4">
    <source>
        <dbReference type="ARBA" id="ARBA00022692"/>
    </source>
</evidence>
<evidence type="ECO:0000256" key="1">
    <source>
        <dbReference type="ARBA" id="ARBA00004651"/>
    </source>
</evidence>
<evidence type="ECO:0000256" key="7">
    <source>
        <dbReference type="RuleBase" id="RU363032"/>
    </source>
</evidence>
<keyword evidence="3" id="KW-1003">Cell membrane</keyword>
<dbReference type="EMBL" id="JRKQ01000034">
    <property type="protein sequence ID" value="KGJ22404.1"/>
    <property type="molecule type" value="Genomic_DNA"/>
</dbReference>
<dbReference type="InterPro" id="IPR035906">
    <property type="entry name" value="MetI-like_sf"/>
</dbReference>
<accession>A0A099GHW2</accession>
<feature type="domain" description="ABC transmembrane type-1" evidence="8">
    <location>
        <begin position="49"/>
        <end position="229"/>
    </location>
</feature>
<dbReference type="PROSITE" id="PS50928">
    <property type="entry name" value="ABC_TM1"/>
    <property type="match status" value="1"/>
</dbReference>
<evidence type="ECO:0000256" key="2">
    <source>
        <dbReference type="ARBA" id="ARBA00022448"/>
    </source>
</evidence>
<feature type="transmembrane region" description="Helical" evidence="7">
    <location>
        <begin position="115"/>
        <end position="131"/>
    </location>
</feature>